<dbReference type="InterPro" id="IPR052387">
    <property type="entry name" value="Fibrocystin"/>
</dbReference>
<dbReference type="GeneID" id="5016502"/>
<dbReference type="InterPro" id="IPR002909">
    <property type="entry name" value="IPT_dom"/>
</dbReference>
<name>A0BXQ3_PARTE</name>
<dbReference type="InterPro" id="IPR037524">
    <property type="entry name" value="PA14/GLEYA"/>
</dbReference>
<feature type="domain" description="PA14" evidence="3">
    <location>
        <begin position="324"/>
        <end position="497"/>
    </location>
</feature>
<dbReference type="PANTHER" id="PTHR46769:SF2">
    <property type="entry name" value="FIBROCYSTIN-L ISOFORM 2 PRECURSOR-RELATED"/>
    <property type="match status" value="1"/>
</dbReference>
<dbReference type="STRING" id="5888.A0BXQ3"/>
<dbReference type="PROSITE" id="PS51820">
    <property type="entry name" value="PA14"/>
    <property type="match status" value="1"/>
</dbReference>
<dbReference type="AlphaFoldDB" id="A0BXQ3"/>
<dbReference type="EMBL" id="CT868025">
    <property type="protein sequence ID" value="CAK63320.1"/>
    <property type="molecule type" value="Genomic_DNA"/>
</dbReference>
<dbReference type="eggNOG" id="ENOG502SZMN">
    <property type="taxonomic scope" value="Eukaryota"/>
</dbReference>
<feature type="signal peptide" evidence="2">
    <location>
        <begin position="1"/>
        <end position="20"/>
    </location>
</feature>
<dbReference type="SUPFAM" id="SSF56988">
    <property type="entry name" value="Anthrax protective antigen"/>
    <property type="match status" value="1"/>
</dbReference>
<proteinExistence type="predicted"/>
<dbReference type="SUPFAM" id="SSF81296">
    <property type="entry name" value="E set domains"/>
    <property type="match status" value="1"/>
</dbReference>
<evidence type="ECO:0000259" key="3">
    <source>
        <dbReference type="PROSITE" id="PS51820"/>
    </source>
</evidence>
<reference evidence="4 5" key="1">
    <citation type="journal article" date="2006" name="Nature">
        <title>Global trends of whole-genome duplications revealed by the ciliate Paramecium tetraurelia.</title>
        <authorList>
            <consortium name="Genoscope"/>
            <person name="Aury J.-M."/>
            <person name="Jaillon O."/>
            <person name="Duret L."/>
            <person name="Noel B."/>
            <person name="Jubin C."/>
            <person name="Porcel B.M."/>
            <person name="Segurens B."/>
            <person name="Daubin V."/>
            <person name="Anthouard V."/>
            <person name="Aiach N."/>
            <person name="Arnaiz O."/>
            <person name="Billaut A."/>
            <person name="Beisson J."/>
            <person name="Blanc I."/>
            <person name="Bouhouche K."/>
            <person name="Camara F."/>
            <person name="Duharcourt S."/>
            <person name="Guigo R."/>
            <person name="Gogendeau D."/>
            <person name="Katinka M."/>
            <person name="Keller A.-M."/>
            <person name="Kissmehl R."/>
            <person name="Klotz C."/>
            <person name="Koll F."/>
            <person name="Le Moue A."/>
            <person name="Lepere C."/>
            <person name="Malinsky S."/>
            <person name="Nowacki M."/>
            <person name="Nowak J.K."/>
            <person name="Plattner H."/>
            <person name="Poulain J."/>
            <person name="Ruiz F."/>
            <person name="Serrano V."/>
            <person name="Zagulski M."/>
            <person name="Dessen P."/>
            <person name="Betermier M."/>
            <person name="Weissenbach J."/>
            <person name="Scarpelli C."/>
            <person name="Schachter V."/>
            <person name="Sperling L."/>
            <person name="Meyer E."/>
            <person name="Cohen J."/>
            <person name="Wincker P."/>
        </authorList>
    </citation>
    <scope>NUCLEOTIDE SEQUENCE [LARGE SCALE GENOMIC DNA]</scope>
    <source>
        <strain evidence="4 5">Stock d4-2</strain>
    </source>
</reference>
<dbReference type="KEGG" id="ptm:GSPATT00033173001"/>
<dbReference type="OrthoDB" id="166585at2759"/>
<dbReference type="RefSeq" id="XP_001430718.1">
    <property type="nucleotide sequence ID" value="XM_001430681.1"/>
</dbReference>
<dbReference type="Proteomes" id="UP000000600">
    <property type="component" value="Unassembled WGS sequence"/>
</dbReference>
<dbReference type="PANTHER" id="PTHR46769">
    <property type="entry name" value="POLYCYSTIC KIDNEY AND HEPATIC DISEASE 1 (AUTOSOMAL RECESSIVE)-LIKE 1"/>
    <property type="match status" value="1"/>
</dbReference>
<evidence type="ECO:0000313" key="4">
    <source>
        <dbReference type="EMBL" id="CAK63320.1"/>
    </source>
</evidence>
<dbReference type="InterPro" id="IPR014756">
    <property type="entry name" value="Ig_E-set"/>
</dbReference>
<accession>A0BXQ3</accession>
<feature type="chain" id="PRO_5002622770" description="PA14 domain-containing protein" evidence="2">
    <location>
        <begin position="21"/>
        <end position="767"/>
    </location>
</feature>
<gene>
    <name evidence="4" type="ORF">GSPATT00033173001</name>
</gene>
<organism evidence="4 5">
    <name type="scientific">Paramecium tetraurelia</name>
    <dbReference type="NCBI Taxonomy" id="5888"/>
    <lineage>
        <taxon>Eukaryota</taxon>
        <taxon>Sar</taxon>
        <taxon>Alveolata</taxon>
        <taxon>Ciliophora</taxon>
        <taxon>Intramacronucleata</taxon>
        <taxon>Oligohymenophorea</taxon>
        <taxon>Peniculida</taxon>
        <taxon>Parameciidae</taxon>
        <taxon>Paramecium</taxon>
    </lineage>
</organism>
<evidence type="ECO:0000256" key="1">
    <source>
        <dbReference type="ARBA" id="ARBA00022729"/>
    </source>
</evidence>
<evidence type="ECO:0000313" key="5">
    <source>
        <dbReference type="Proteomes" id="UP000000600"/>
    </source>
</evidence>
<dbReference type="Gene3D" id="2.60.120.1560">
    <property type="match status" value="1"/>
</dbReference>
<dbReference type="HOGENOM" id="CLU_364288_0_0_1"/>
<keyword evidence="5" id="KW-1185">Reference proteome</keyword>
<evidence type="ECO:0000256" key="2">
    <source>
        <dbReference type="SAM" id="SignalP"/>
    </source>
</evidence>
<dbReference type="CDD" id="cd00102">
    <property type="entry name" value="IPT"/>
    <property type="match status" value="1"/>
</dbReference>
<protein>
    <recommendedName>
        <fullName evidence="3">PA14 domain-containing protein</fullName>
    </recommendedName>
</protein>
<dbReference type="Gene3D" id="2.60.40.10">
    <property type="entry name" value="Immunoglobulins"/>
    <property type="match status" value="1"/>
</dbReference>
<keyword evidence="1 2" id="KW-0732">Signal</keyword>
<dbReference type="InParanoid" id="A0BXQ3"/>
<dbReference type="Pfam" id="PF01833">
    <property type="entry name" value="TIG"/>
    <property type="match status" value="1"/>
</dbReference>
<sequence length="767" mass="85010">MFIIAFTNMLLLLLSNNVDAMMMDSSTDSTSDSIVILAASTVLGQENSSLQGSVMGGTTIYMKVQGLDQTASNNAVYIGKYPCIISDKGVNGLFMNCKTTKPDPDDNNLSSLQIVVKVLDKPDSICASKCLYTYSQYYTPKLFYVTPRSNYPRTLSYWRAQWAVSSSVVQLLEGQFMGANRCDRFTVQDQYPDEINFWDDQVVCQVSAEIKAGYYDYTIKSQSGYQTNDVGVKQKRVQSDRTYDSKVLPIITEINTNFASPEGQIIEISGYGFSPIPSENTVKISGQSETIQVLSSTPTTIKAKIPKLTNLPALADATESSVFIQGSGLHYTRWDVSGLNLNCASFRTQIITNKAQLNSRIQFDGIYPEPDVQNQFGEYYGQYFRGFLKAPFTGNYRFYVASDDCAQFFIQTTQVKQPIRPDTATAASGWNPYRNYWYEYLTYSYNIKSISETVALQQGEFYYIEAYHLNGGSTGYLTLSMEVESATRKSNSLNSVYQISTSYTPVKEVIEITLYNSVGNTLLAGKYQLQFTYGTKTKPQTTLYYSYTTGDIVPNANANAIKNAIQNCGAGYLVTVIATKLDNTGAALDDAATTFAGYKYTITFDSHRGSTNYRALPTFVSPSLNGGTPVKDIVRTQEPLDPISGTFQLTMTINGIDNLFQVSANVYDLPFDASTSLIADNVERITGERPFVWTVGRAQDGWKWFIVLRSNVDQLTDFSVSTHVLVSGNGDVTAAVTKPIPDSTNLLFEPIPNEITLYLQLTSLSLS</sequence>
<dbReference type="InterPro" id="IPR013783">
    <property type="entry name" value="Ig-like_fold"/>
</dbReference>